<protein>
    <recommendedName>
        <fullName evidence="3">histidine kinase</fullName>
        <ecNumber evidence="3">2.7.13.3</ecNumber>
    </recommendedName>
</protein>
<evidence type="ECO:0000256" key="2">
    <source>
        <dbReference type="ARBA" id="ARBA00004141"/>
    </source>
</evidence>
<dbReference type="Gene3D" id="1.10.287.130">
    <property type="match status" value="1"/>
</dbReference>
<dbReference type="PROSITE" id="PS50885">
    <property type="entry name" value="HAMP"/>
    <property type="match status" value="1"/>
</dbReference>
<keyword evidence="5 12" id="KW-0808">Transferase</keyword>
<dbReference type="PANTHER" id="PTHR45436">
    <property type="entry name" value="SENSOR HISTIDINE KINASE YKOH"/>
    <property type="match status" value="1"/>
</dbReference>
<evidence type="ECO:0000256" key="1">
    <source>
        <dbReference type="ARBA" id="ARBA00000085"/>
    </source>
</evidence>
<evidence type="ECO:0000256" key="8">
    <source>
        <dbReference type="ARBA" id="ARBA00022777"/>
    </source>
</evidence>
<comment type="subcellular location">
    <subcellularLocation>
        <location evidence="2">Membrane</location>
        <topology evidence="2">Multi-pass membrane protein</topology>
    </subcellularLocation>
</comment>
<keyword evidence="10" id="KW-0472">Membrane</keyword>
<dbReference type="SUPFAM" id="SSF47384">
    <property type="entry name" value="Homodimeric domain of signal transducing histidine kinase"/>
    <property type="match status" value="1"/>
</dbReference>
<dbReference type="SUPFAM" id="SSF55874">
    <property type="entry name" value="ATPase domain of HSP90 chaperone/DNA topoisomerase II/histidine kinase"/>
    <property type="match status" value="1"/>
</dbReference>
<comment type="catalytic activity">
    <reaction evidence="1">
        <text>ATP + protein L-histidine = ADP + protein N-phospho-L-histidine.</text>
        <dbReference type="EC" id="2.7.13.3"/>
    </reaction>
</comment>
<dbReference type="EC" id="2.7.13.3" evidence="3"/>
<evidence type="ECO:0000256" key="4">
    <source>
        <dbReference type="ARBA" id="ARBA00022553"/>
    </source>
</evidence>
<accession>A0A1R3TMG9</accession>
<keyword evidence="6" id="KW-0812">Transmembrane</keyword>
<evidence type="ECO:0000313" key="13">
    <source>
        <dbReference type="Proteomes" id="UP000187891"/>
    </source>
</evidence>
<keyword evidence="10" id="KW-1133">Transmembrane helix</keyword>
<dbReference type="EMBL" id="FMUE01000005">
    <property type="protein sequence ID" value="SCX23437.1"/>
    <property type="molecule type" value="Genomic_DNA"/>
</dbReference>
<evidence type="ECO:0000256" key="5">
    <source>
        <dbReference type="ARBA" id="ARBA00022679"/>
    </source>
</evidence>
<dbReference type="PROSITE" id="PS50109">
    <property type="entry name" value="HIS_KIN"/>
    <property type="match status" value="1"/>
</dbReference>
<evidence type="ECO:0000256" key="3">
    <source>
        <dbReference type="ARBA" id="ARBA00012438"/>
    </source>
</evidence>
<dbReference type="GO" id="GO:0000155">
    <property type="term" value="F:phosphorelay sensor kinase activity"/>
    <property type="evidence" value="ECO:0007669"/>
    <property type="project" value="InterPro"/>
</dbReference>
<evidence type="ECO:0000313" key="12">
    <source>
        <dbReference type="EMBL" id="SCX23437.1"/>
    </source>
</evidence>
<dbReference type="PANTHER" id="PTHR45436:SF14">
    <property type="entry name" value="SENSOR PROTEIN QSEC"/>
    <property type="match status" value="1"/>
</dbReference>
<reference evidence="13" key="1">
    <citation type="submission" date="2016-10" db="EMBL/GenBank/DDBJ databases">
        <authorList>
            <person name="Wibberg D."/>
        </authorList>
    </citation>
    <scope>NUCLEOTIDE SEQUENCE [LARGE SCALE GENOMIC DNA]</scope>
</reference>
<dbReference type="CDD" id="cd00082">
    <property type="entry name" value="HisKA"/>
    <property type="match status" value="1"/>
</dbReference>
<dbReference type="InterPro" id="IPR036890">
    <property type="entry name" value="HATPase_C_sf"/>
</dbReference>
<dbReference type="GO" id="GO:0005886">
    <property type="term" value="C:plasma membrane"/>
    <property type="evidence" value="ECO:0007669"/>
    <property type="project" value="TreeGrafter"/>
</dbReference>
<dbReference type="AlphaFoldDB" id="A0A1R3TMG9"/>
<evidence type="ECO:0000256" key="6">
    <source>
        <dbReference type="ARBA" id="ARBA00022692"/>
    </source>
</evidence>
<dbReference type="Pfam" id="PF02518">
    <property type="entry name" value="HATPase_c"/>
    <property type="match status" value="1"/>
</dbReference>
<dbReference type="Pfam" id="PF00512">
    <property type="entry name" value="HisKA"/>
    <property type="match status" value="1"/>
</dbReference>
<dbReference type="InterPro" id="IPR003594">
    <property type="entry name" value="HATPase_dom"/>
</dbReference>
<dbReference type="InterPro" id="IPR036097">
    <property type="entry name" value="HisK_dim/P_sf"/>
</dbReference>
<gene>
    <name evidence="12" type="primary">qseC_1</name>
    <name evidence="12" type="ORF">DSM25559_2396</name>
</gene>
<keyword evidence="4" id="KW-0597">Phosphoprotein</keyword>
<dbReference type="InterPro" id="IPR050428">
    <property type="entry name" value="TCS_sensor_his_kinase"/>
</dbReference>
<evidence type="ECO:0000256" key="11">
    <source>
        <dbReference type="ARBA" id="ARBA00023012"/>
    </source>
</evidence>
<proteinExistence type="predicted"/>
<evidence type="ECO:0000256" key="9">
    <source>
        <dbReference type="ARBA" id="ARBA00022840"/>
    </source>
</evidence>
<dbReference type="RefSeq" id="WP_077103337.1">
    <property type="nucleotide sequence ID" value="NZ_CP133552.1"/>
</dbReference>
<keyword evidence="9" id="KW-0067">ATP-binding</keyword>
<dbReference type="InterPro" id="IPR003661">
    <property type="entry name" value="HisK_dim/P_dom"/>
</dbReference>
<dbReference type="GO" id="GO:0005524">
    <property type="term" value="F:ATP binding"/>
    <property type="evidence" value="ECO:0007669"/>
    <property type="project" value="UniProtKB-KW"/>
</dbReference>
<dbReference type="InterPro" id="IPR003660">
    <property type="entry name" value="HAMP_dom"/>
</dbReference>
<dbReference type="Proteomes" id="UP000187891">
    <property type="component" value="Unassembled WGS sequence"/>
</dbReference>
<dbReference type="SMART" id="SM00388">
    <property type="entry name" value="HisKA"/>
    <property type="match status" value="1"/>
</dbReference>
<keyword evidence="8" id="KW-0418">Kinase</keyword>
<keyword evidence="11" id="KW-0902">Two-component regulatory system</keyword>
<dbReference type="STRING" id="1907666.DSM25559_2396"/>
<sequence>MKRSDSMTRRMVIALTSVVALSWLIASALGIMVMQDEFAEIFDSGVQETAERLLPLIADDLKERSPEAERRLVQPADGEEYLTYQLRDSEGEVLLRSRDGASEPFDVPLTPGFADTATQRIFTVVTEDGGLYLQMADAFANRREAIFEAGTALILPLLLLIPASIVAVILVVRRTLAPVQTLRDEIGRKDSGNMAPVDAAHLPGELHPIARSVNLLLERLRAALESERAFASNSAHELRTPIAGALAQAQRLQADIPAEYAPRVDQIERSLSHLAQLAEKLLQMSRAEAGIGASDVEIDLLPIVELVLEDIGRSETGEGRIRLHLPSDGGLYGMINSDALGIVVRNLVENALVHSPAGSTVHVHVEDDNSLRVINESVVIDPALLPKLTTRFTRGATQATGSGLGLAIVKHLVAQMNGSLALSSPAAGHNDGFEAKVSLPAIKAGKTI</sequence>
<evidence type="ECO:0000256" key="10">
    <source>
        <dbReference type="ARBA" id="ARBA00022989"/>
    </source>
</evidence>
<organism evidence="12 13">
    <name type="scientific">Agrobacterium rosae</name>
    <dbReference type="NCBI Taxonomy" id="1972867"/>
    <lineage>
        <taxon>Bacteria</taxon>
        <taxon>Pseudomonadati</taxon>
        <taxon>Pseudomonadota</taxon>
        <taxon>Alphaproteobacteria</taxon>
        <taxon>Hyphomicrobiales</taxon>
        <taxon>Rhizobiaceae</taxon>
        <taxon>Rhizobium/Agrobacterium group</taxon>
        <taxon>Agrobacterium</taxon>
    </lineage>
</organism>
<keyword evidence="7" id="KW-0547">Nucleotide-binding</keyword>
<name>A0A1R3TMG9_9HYPH</name>
<dbReference type="InterPro" id="IPR005467">
    <property type="entry name" value="His_kinase_dom"/>
</dbReference>
<evidence type="ECO:0000256" key="7">
    <source>
        <dbReference type="ARBA" id="ARBA00022741"/>
    </source>
</evidence>
<dbReference type="Gene3D" id="3.30.565.10">
    <property type="entry name" value="Histidine kinase-like ATPase, C-terminal domain"/>
    <property type="match status" value="1"/>
</dbReference>
<dbReference type="SMART" id="SM00387">
    <property type="entry name" value="HATPase_c"/>
    <property type="match status" value="1"/>
</dbReference>